<name>A0A323V0Z9_9RHOO</name>
<proteinExistence type="predicted"/>
<accession>A0A323V0Z9</accession>
<evidence type="ECO:0000313" key="2">
    <source>
        <dbReference type="Proteomes" id="UP000248259"/>
    </source>
</evidence>
<evidence type="ECO:0000313" key="1">
    <source>
        <dbReference type="EMBL" id="PZA18404.1"/>
    </source>
</evidence>
<organism evidence="1 2">
    <name type="scientific">Parazoarcus communis SWub3 = DSM 12120</name>
    <dbReference type="NCBI Taxonomy" id="1121029"/>
    <lineage>
        <taxon>Bacteria</taxon>
        <taxon>Pseudomonadati</taxon>
        <taxon>Pseudomonadota</taxon>
        <taxon>Betaproteobacteria</taxon>
        <taxon>Rhodocyclales</taxon>
        <taxon>Zoogloeaceae</taxon>
        <taxon>Parazoarcus</taxon>
    </lineage>
</organism>
<dbReference type="AlphaFoldDB" id="A0A323V0Z9"/>
<dbReference type="Proteomes" id="UP000248259">
    <property type="component" value="Unassembled WGS sequence"/>
</dbReference>
<dbReference type="OrthoDB" id="9129493at2"/>
<sequence length="325" mass="36944">MTVPAQAGEQKSTKTELSRKAYELGIDHARFNLRRPRAGSLPVEFFRGYDSYRGRKKATRNWAVNKWLALRLSALKRDFILTDDISPDFLEGIRPATCPVTLVALTTGTGTETDCSIDRLISNGAYARGNLVAMSAKANNAKGDLTFDEVLENASKPAPQNGLSQKEWARLLTLMFGAEAHANGNRRTTHVPLCTAIPHHIYFQPTQLFQEMLLAEARESNILTKPFWREKTLQCLGESRLYDATYQALKAEFARCEYAYDAWFNMTPFEPYLRWFSAMEPHLARYLQNWNQAHHERNRHQEKYALSWAIDTQGKAHQPTCSGPG</sequence>
<dbReference type="RefSeq" id="WP_110522705.1">
    <property type="nucleotide sequence ID" value="NZ_QKOE01000001.1"/>
</dbReference>
<dbReference type="EMBL" id="QKOE01000001">
    <property type="protein sequence ID" value="PZA18404.1"/>
    <property type="molecule type" value="Genomic_DNA"/>
</dbReference>
<gene>
    <name evidence="1" type="ORF">DNK49_02425</name>
</gene>
<comment type="caution">
    <text evidence="1">The sequence shown here is derived from an EMBL/GenBank/DDBJ whole genome shotgun (WGS) entry which is preliminary data.</text>
</comment>
<reference evidence="1 2" key="1">
    <citation type="submission" date="2018-06" db="EMBL/GenBank/DDBJ databases">
        <title>Azoarcus communis strain SWub3 genome.</title>
        <authorList>
            <person name="Zorraquino Salvo V."/>
            <person name="Toubiana D."/>
            <person name="Blumwald E."/>
        </authorList>
    </citation>
    <scope>NUCLEOTIDE SEQUENCE [LARGE SCALE GENOMIC DNA]</scope>
    <source>
        <strain evidence="1 2">SWub3</strain>
    </source>
</reference>
<keyword evidence="2" id="KW-1185">Reference proteome</keyword>
<protein>
    <submittedName>
        <fullName evidence="1">Uncharacterized protein</fullName>
    </submittedName>
</protein>